<dbReference type="Gene3D" id="3.40.50.300">
    <property type="entry name" value="P-loop containing nucleotide triphosphate hydrolases"/>
    <property type="match status" value="1"/>
</dbReference>
<dbReference type="PANTHER" id="PTHR10039:SF17">
    <property type="entry name" value="FUNGAL STAND N-TERMINAL GOODBYE DOMAIN-CONTAINING PROTEIN-RELATED"/>
    <property type="match status" value="1"/>
</dbReference>
<keyword evidence="1" id="KW-0677">Repeat</keyword>
<dbReference type="Proteomes" id="UP001218188">
    <property type="component" value="Unassembled WGS sequence"/>
</dbReference>
<dbReference type="Pfam" id="PF24883">
    <property type="entry name" value="NPHP3_N"/>
    <property type="match status" value="1"/>
</dbReference>
<evidence type="ECO:0000256" key="1">
    <source>
        <dbReference type="ARBA" id="ARBA00022737"/>
    </source>
</evidence>
<keyword evidence="4" id="KW-1185">Reference proteome</keyword>
<reference evidence="3" key="1">
    <citation type="submission" date="2023-03" db="EMBL/GenBank/DDBJ databases">
        <title>Massive genome expansion in bonnet fungi (Mycena s.s.) driven by repeated elements and novel gene families across ecological guilds.</title>
        <authorList>
            <consortium name="Lawrence Berkeley National Laboratory"/>
            <person name="Harder C.B."/>
            <person name="Miyauchi S."/>
            <person name="Viragh M."/>
            <person name="Kuo A."/>
            <person name="Thoen E."/>
            <person name="Andreopoulos B."/>
            <person name="Lu D."/>
            <person name="Skrede I."/>
            <person name="Drula E."/>
            <person name="Henrissat B."/>
            <person name="Morin E."/>
            <person name="Kohler A."/>
            <person name="Barry K."/>
            <person name="LaButti K."/>
            <person name="Morin E."/>
            <person name="Salamov A."/>
            <person name="Lipzen A."/>
            <person name="Mereny Z."/>
            <person name="Hegedus B."/>
            <person name="Baldrian P."/>
            <person name="Stursova M."/>
            <person name="Weitz H."/>
            <person name="Taylor A."/>
            <person name="Grigoriev I.V."/>
            <person name="Nagy L.G."/>
            <person name="Martin F."/>
            <person name="Kauserud H."/>
        </authorList>
    </citation>
    <scope>NUCLEOTIDE SEQUENCE</scope>
    <source>
        <strain evidence="3">CBHHK200</strain>
    </source>
</reference>
<dbReference type="InterPro" id="IPR056884">
    <property type="entry name" value="NPHP3-like_N"/>
</dbReference>
<dbReference type="InterPro" id="IPR027417">
    <property type="entry name" value="P-loop_NTPase"/>
</dbReference>
<protein>
    <recommendedName>
        <fullName evidence="2">Nephrocystin 3-like N-terminal domain-containing protein</fullName>
    </recommendedName>
</protein>
<dbReference type="SUPFAM" id="SSF52540">
    <property type="entry name" value="P-loop containing nucleoside triphosphate hydrolases"/>
    <property type="match status" value="1"/>
</dbReference>
<sequence length="448" mass="51268">MNILHRSVALEALYDSADSFPQPKCHPETRTEMLDTLYNWLTGDSTAQPICWLHGPAGAGKSAIMQTLSRRLQDPRRLGGAFFLKRHHPTRGNAKALFATLAYQMALNNQDLRALISERVERDPSIVGREMQVQFHQLLVEPCLSFDCTPRILLIDGLDECEDEIIQQQILWLIGSATRQFPRKFRFLIASRPEAHICDTVDDPSFDGLINSTNIEQSFADVRTYLEGEFARIHREHWHTMKQVPTPWPSPRSLQDLVEKSSGYFVYASTVIKFVDDPYFRPTERLEIVQNLKPAQYDAPFEVLDRLYIQILSGVPPQFLPRLLDILQIVAYHFRLGPLEVDYFLGLQPGDTRLILRGLHSVLKVPRDHEGWSVVAFHHTSFIDFLQAQERSSSFHLGVENRMNVTRAVLIASSDEGGWLGPKSTSPWYVCPRFVQLHHLTVDFNLKG</sequence>
<comment type="caution">
    <text evidence="3">The sequence shown here is derived from an EMBL/GenBank/DDBJ whole genome shotgun (WGS) entry which is preliminary data.</text>
</comment>
<organism evidence="3 4">
    <name type="scientific">Mycena alexandri</name>
    <dbReference type="NCBI Taxonomy" id="1745969"/>
    <lineage>
        <taxon>Eukaryota</taxon>
        <taxon>Fungi</taxon>
        <taxon>Dikarya</taxon>
        <taxon>Basidiomycota</taxon>
        <taxon>Agaricomycotina</taxon>
        <taxon>Agaricomycetes</taxon>
        <taxon>Agaricomycetidae</taxon>
        <taxon>Agaricales</taxon>
        <taxon>Marasmiineae</taxon>
        <taxon>Mycenaceae</taxon>
        <taxon>Mycena</taxon>
    </lineage>
</organism>
<evidence type="ECO:0000313" key="3">
    <source>
        <dbReference type="EMBL" id="KAJ7033032.1"/>
    </source>
</evidence>
<feature type="domain" description="Nephrocystin 3-like N-terminal" evidence="2">
    <location>
        <begin position="37"/>
        <end position="192"/>
    </location>
</feature>
<evidence type="ECO:0000259" key="2">
    <source>
        <dbReference type="Pfam" id="PF24883"/>
    </source>
</evidence>
<name>A0AAD6ST98_9AGAR</name>
<accession>A0AAD6ST98</accession>
<gene>
    <name evidence="3" type="ORF">C8F04DRAFT_1039933</name>
</gene>
<dbReference type="EMBL" id="JARJCM010000068">
    <property type="protein sequence ID" value="KAJ7033032.1"/>
    <property type="molecule type" value="Genomic_DNA"/>
</dbReference>
<dbReference type="PANTHER" id="PTHR10039">
    <property type="entry name" value="AMELOGENIN"/>
    <property type="match status" value="1"/>
</dbReference>
<dbReference type="AlphaFoldDB" id="A0AAD6ST98"/>
<proteinExistence type="predicted"/>
<evidence type="ECO:0000313" key="4">
    <source>
        <dbReference type="Proteomes" id="UP001218188"/>
    </source>
</evidence>